<keyword evidence="4" id="KW-1185">Reference proteome</keyword>
<name>A0ABX8GES9_EXIAC</name>
<evidence type="ECO:0000259" key="2">
    <source>
        <dbReference type="Pfam" id="PF01035"/>
    </source>
</evidence>
<dbReference type="InterPro" id="IPR036388">
    <property type="entry name" value="WH-like_DNA-bd_sf"/>
</dbReference>
<protein>
    <submittedName>
        <fullName evidence="3">Methylated-DNA--[protein]-cysteine S-methyltransferase</fullName>
    </submittedName>
</protein>
<dbReference type="PANTHER" id="PTHR10815">
    <property type="entry name" value="METHYLATED-DNA--PROTEIN-CYSTEINE METHYLTRANSFERASE"/>
    <property type="match status" value="1"/>
</dbReference>
<dbReference type="Pfam" id="PF01035">
    <property type="entry name" value="DNA_binding_1"/>
    <property type="match status" value="1"/>
</dbReference>
<proteinExistence type="predicted"/>
<dbReference type="EMBL" id="CP075897">
    <property type="protein sequence ID" value="QWB31662.1"/>
    <property type="molecule type" value="Genomic_DNA"/>
</dbReference>
<dbReference type="InterPro" id="IPR014048">
    <property type="entry name" value="MethylDNA_cys_MeTrfase_DNA-bd"/>
</dbReference>
<evidence type="ECO:0000313" key="3">
    <source>
        <dbReference type="EMBL" id="QWB31662.1"/>
    </source>
</evidence>
<dbReference type="SUPFAM" id="SSF46767">
    <property type="entry name" value="Methylated DNA-protein cysteine methyltransferase, C-terminal domain"/>
    <property type="match status" value="1"/>
</dbReference>
<dbReference type="Proteomes" id="UP000679498">
    <property type="component" value="Chromosome"/>
</dbReference>
<evidence type="ECO:0000256" key="1">
    <source>
        <dbReference type="ARBA" id="ARBA00022763"/>
    </source>
</evidence>
<keyword evidence="1" id="KW-0227">DNA damage</keyword>
<evidence type="ECO:0000313" key="4">
    <source>
        <dbReference type="Proteomes" id="UP000679498"/>
    </source>
</evidence>
<dbReference type="NCBIfam" id="TIGR00589">
    <property type="entry name" value="ogt"/>
    <property type="match status" value="1"/>
</dbReference>
<organism evidence="3 4">
    <name type="scientific">Exiguobacterium acetylicum</name>
    <name type="common">Brevibacterium acetylicum</name>
    <dbReference type="NCBI Taxonomy" id="41170"/>
    <lineage>
        <taxon>Bacteria</taxon>
        <taxon>Bacillati</taxon>
        <taxon>Bacillota</taxon>
        <taxon>Bacilli</taxon>
        <taxon>Bacillales</taxon>
        <taxon>Bacillales Family XII. Incertae Sedis</taxon>
        <taxon>Exiguobacterium</taxon>
    </lineage>
</organism>
<dbReference type="Gene3D" id="1.10.10.10">
    <property type="entry name" value="Winged helix-like DNA-binding domain superfamily/Winged helix DNA-binding domain"/>
    <property type="match status" value="1"/>
</dbReference>
<dbReference type="InterPro" id="IPR036217">
    <property type="entry name" value="MethylDNA_cys_MeTrfase_DNAb"/>
</dbReference>
<gene>
    <name evidence="3" type="ORF">KKI46_03740</name>
</gene>
<sequence length="107" mass="11437">MAFDRYAQGDIQALDALPCQLRVTPFAEQVLHALRTVPFGQTISYGELARMIGKPKAARAVGGALNRNPIALIYPCHRVIGATGKLTGFASGIAHKEALLAHEIGEN</sequence>
<accession>A0ABX8GES9</accession>
<reference evidence="3 4" key="1">
    <citation type="submission" date="2021-05" db="EMBL/GenBank/DDBJ databases">
        <title>Biocontrol using Exiguobacterium acetylicum SI17 against litchi downy blight caused by Peronophythora litchii.</title>
        <authorList>
            <person name="Zheng L."/>
        </authorList>
    </citation>
    <scope>NUCLEOTIDE SEQUENCE [LARGE SCALE GENOMIC DNA]</scope>
    <source>
        <strain evidence="3 4">SI17</strain>
    </source>
</reference>
<dbReference type="PANTHER" id="PTHR10815:SF13">
    <property type="entry name" value="METHYLATED-DNA--PROTEIN-CYSTEINE METHYLTRANSFERASE"/>
    <property type="match status" value="1"/>
</dbReference>
<feature type="domain" description="Methylated-DNA-[protein]-cysteine S-methyltransferase DNA binding" evidence="2">
    <location>
        <begin position="25"/>
        <end position="103"/>
    </location>
</feature>
<dbReference type="CDD" id="cd06445">
    <property type="entry name" value="ATase"/>
    <property type="match status" value="1"/>
</dbReference>